<organism evidence="3">
    <name type="scientific">Rhodopseudomonas palustris (strain BisB18)</name>
    <dbReference type="NCBI Taxonomy" id="316056"/>
    <lineage>
        <taxon>Bacteria</taxon>
        <taxon>Pseudomonadati</taxon>
        <taxon>Pseudomonadota</taxon>
        <taxon>Alphaproteobacteria</taxon>
        <taxon>Hyphomicrobiales</taxon>
        <taxon>Nitrobacteraceae</taxon>
        <taxon>Rhodopseudomonas</taxon>
    </lineage>
</organism>
<dbReference type="KEGG" id="rpc:RPC_3373"/>
<dbReference type="SUPFAM" id="SSF56214">
    <property type="entry name" value="4'-phosphopantetheinyl transferase"/>
    <property type="match status" value="2"/>
</dbReference>
<dbReference type="GO" id="GO:0008897">
    <property type="term" value="F:holo-[acyl-carrier-protein] synthase activity"/>
    <property type="evidence" value="ECO:0007669"/>
    <property type="project" value="InterPro"/>
</dbReference>
<protein>
    <submittedName>
        <fullName evidence="3">4'-phosphopantetheinyl transferase</fullName>
    </submittedName>
</protein>
<accession>Q211M2</accession>
<proteinExistence type="predicted"/>
<reference evidence="3" key="1">
    <citation type="submission" date="2006-03" db="EMBL/GenBank/DDBJ databases">
        <title>Complete sequence of Rhodopseudomonas palustris BisB18.</title>
        <authorList>
            <consortium name="US DOE Joint Genome Institute"/>
            <person name="Copeland A."/>
            <person name="Lucas S."/>
            <person name="Lapidus A."/>
            <person name="Barry K."/>
            <person name="Detter J.C."/>
            <person name="Glavina del Rio T."/>
            <person name="Hammon N."/>
            <person name="Israni S."/>
            <person name="Dalin E."/>
            <person name="Tice H."/>
            <person name="Pitluck S."/>
            <person name="Chain P."/>
            <person name="Malfatti S."/>
            <person name="Shin M."/>
            <person name="Vergez L."/>
            <person name="Schmutz J."/>
            <person name="Larimer F."/>
            <person name="Land M."/>
            <person name="Hauser L."/>
            <person name="Pelletier D.A."/>
            <person name="Kyrpides N."/>
            <person name="Anderson I."/>
            <person name="Oda Y."/>
            <person name="Harwood C.S."/>
            <person name="Richardson P."/>
        </authorList>
    </citation>
    <scope>NUCLEOTIDE SEQUENCE [LARGE SCALE GENOMIC DNA]</scope>
    <source>
        <strain evidence="3">BisB18</strain>
    </source>
</reference>
<dbReference type="OrthoDB" id="9808281at2"/>
<dbReference type="AlphaFoldDB" id="Q211M2"/>
<dbReference type="Pfam" id="PF01648">
    <property type="entry name" value="ACPS"/>
    <property type="match status" value="1"/>
</dbReference>
<evidence type="ECO:0000259" key="2">
    <source>
        <dbReference type="Pfam" id="PF01648"/>
    </source>
</evidence>
<name>Q211M2_RHOPB</name>
<dbReference type="HOGENOM" id="CLU_082087_0_0_5"/>
<dbReference type="InterPro" id="IPR008278">
    <property type="entry name" value="4-PPantetheinyl_Trfase_dom"/>
</dbReference>
<dbReference type="EMBL" id="CP000301">
    <property type="protein sequence ID" value="ABD88914.1"/>
    <property type="molecule type" value="Genomic_DNA"/>
</dbReference>
<dbReference type="GO" id="GO:0000287">
    <property type="term" value="F:magnesium ion binding"/>
    <property type="evidence" value="ECO:0007669"/>
    <property type="project" value="InterPro"/>
</dbReference>
<dbReference type="eggNOG" id="COG2977">
    <property type="taxonomic scope" value="Bacteria"/>
</dbReference>
<gene>
    <name evidence="3" type="ordered locus">RPC_3373</name>
</gene>
<sequence>MTASRTPFPGIERSASFVLHDGSRALTCAVALVAAPLAALEADAPHFLSPAEQALLTDRLAPSRRQSFLAGRRAAKTALSALAPGVSLREIQVLPGLLQQPVAFVPGRSNVQVTLSHAGTAAIAVAHPEACPMGIDLERAAPEAQSALGEQTTPRERALAQAVLPYDEHQRLLLLWCLKEALSKALRCGLTVPFSLLEVASLVPLPGGVRARFANFTQYEGIAFCEAPFTLATALPHNVRWQSTDAADSPQILREWLREAAAVG</sequence>
<dbReference type="InterPro" id="IPR037143">
    <property type="entry name" value="4-PPantetheinyl_Trfase_dom_sf"/>
</dbReference>
<evidence type="ECO:0000256" key="1">
    <source>
        <dbReference type="ARBA" id="ARBA00022679"/>
    </source>
</evidence>
<dbReference type="Gene3D" id="3.90.470.20">
    <property type="entry name" value="4'-phosphopantetheinyl transferase domain"/>
    <property type="match status" value="2"/>
</dbReference>
<feature type="domain" description="4'-phosphopantetheinyl transferase" evidence="2">
    <location>
        <begin position="132"/>
        <end position="201"/>
    </location>
</feature>
<dbReference type="STRING" id="316056.RPC_3373"/>
<evidence type="ECO:0000313" key="3">
    <source>
        <dbReference type="EMBL" id="ABD88914.1"/>
    </source>
</evidence>
<keyword evidence="1 3" id="KW-0808">Transferase</keyword>